<dbReference type="Gene3D" id="3.10.450.40">
    <property type="match status" value="1"/>
</dbReference>
<name>A0A0E3FHN9_9CAUD</name>
<dbReference type="SUPFAM" id="SSF160719">
    <property type="entry name" value="gpW/gp25-like"/>
    <property type="match status" value="1"/>
</dbReference>
<dbReference type="InterPro" id="IPR007048">
    <property type="entry name" value="IraD/Gp25-like"/>
</dbReference>
<protein>
    <submittedName>
        <fullName evidence="2">Base plate wedge subunit</fullName>
    </submittedName>
</protein>
<evidence type="ECO:0000313" key="3">
    <source>
        <dbReference type="Proteomes" id="UP000033009"/>
    </source>
</evidence>
<sequence>MPTFETFKDLSITFKKHPVSDDLVVVKDKAAIVQAITALLLTNKGERPFQPDLGCDVRRSLFEPLDYATSGLIRSQILDVLGKYEPRIEVEDIRVSPDEQNNGYDVELYFAIVGRNDEVIATEFFLERTR</sequence>
<dbReference type="KEGG" id="vg:24404925"/>
<gene>
    <name evidence="2" type="ORF">Syn7803US120_78</name>
</gene>
<dbReference type="RefSeq" id="YP_009140867.1">
    <property type="nucleotide sequence ID" value="NC_027132.1"/>
</dbReference>
<evidence type="ECO:0000313" key="2">
    <source>
        <dbReference type="EMBL" id="AIX26799.1"/>
    </source>
</evidence>
<dbReference type="EMBL" id="KJ019082">
    <property type="protein sequence ID" value="AIX26799.1"/>
    <property type="molecule type" value="Genomic_DNA"/>
</dbReference>
<dbReference type="GeneID" id="24404925"/>
<keyword evidence="3" id="KW-1185">Reference proteome</keyword>
<feature type="domain" description="IraD/Gp25-like" evidence="1">
    <location>
        <begin position="28"/>
        <end position="114"/>
    </location>
</feature>
<accession>A0A0E3FHN9</accession>
<evidence type="ECO:0000259" key="1">
    <source>
        <dbReference type="Pfam" id="PF04965"/>
    </source>
</evidence>
<dbReference type="Proteomes" id="UP000033009">
    <property type="component" value="Segment"/>
</dbReference>
<reference evidence="2 3" key="1">
    <citation type="submission" date="2013-12" db="EMBL/GenBank/DDBJ databases">
        <title>Ecological redundancy of diverse viral populations within a natural community.</title>
        <authorList>
            <person name="Gregory A.C."/>
            <person name="LaButti K."/>
            <person name="Copeland A."/>
            <person name="Woyke T."/>
            <person name="Sullivan M.B."/>
        </authorList>
    </citation>
    <scope>NUCLEOTIDE SEQUENCE [LARGE SCALE GENOMIC DNA]</scope>
    <source>
        <strain evidence="2">Syn7803US120</strain>
    </source>
</reference>
<proteinExistence type="predicted"/>
<organism evidence="2 3">
    <name type="scientific">Synechococcus phage ACG-2014i</name>
    <dbReference type="NCBI Taxonomy" id="1493513"/>
    <lineage>
        <taxon>Viruses</taxon>
        <taxon>Duplodnaviria</taxon>
        <taxon>Heunggongvirae</taxon>
        <taxon>Uroviricota</taxon>
        <taxon>Caudoviricetes</taxon>
        <taxon>Pantevenvirales</taxon>
        <taxon>Kyanoviridae</taxon>
        <taxon>Chalconvirus</taxon>
        <taxon>Chalconvirus acg2014i</taxon>
    </lineage>
</organism>
<dbReference type="Pfam" id="PF04965">
    <property type="entry name" value="GPW_gp25"/>
    <property type="match status" value="1"/>
</dbReference>